<sequence length="72" mass="8263">MRRQSRRLRRCTAKMAPNAVDIKVYLLPSKIHMARACISLLVVLEFSHFCLHFSITALQFGALSFALTDFIH</sequence>
<evidence type="ECO:0000313" key="2">
    <source>
        <dbReference type="Proteomes" id="UP000685013"/>
    </source>
</evidence>
<keyword evidence="2" id="KW-1185">Reference proteome</keyword>
<dbReference type="AlphaFoldDB" id="A0AAV6ML57"/>
<dbReference type="EMBL" id="JAGKQH010000014">
    <property type="protein sequence ID" value="KAG6582058.1"/>
    <property type="molecule type" value="Genomic_DNA"/>
</dbReference>
<accession>A0AAV6ML57</accession>
<organism evidence="1 2">
    <name type="scientific">Cucurbita argyrosperma subsp. sororia</name>
    <dbReference type="NCBI Taxonomy" id="37648"/>
    <lineage>
        <taxon>Eukaryota</taxon>
        <taxon>Viridiplantae</taxon>
        <taxon>Streptophyta</taxon>
        <taxon>Embryophyta</taxon>
        <taxon>Tracheophyta</taxon>
        <taxon>Spermatophyta</taxon>
        <taxon>Magnoliopsida</taxon>
        <taxon>eudicotyledons</taxon>
        <taxon>Gunneridae</taxon>
        <taxon>Pentapetalae</taxon>
        <taxon>rosids</taxon>
        <taxon>fabids</taxon>
        <taxon>Cucurbitales</taxon>
        <taxon>Cucurbitaceae</taxon>
        <taxon>Cucurbiteae</taxon>
        <taxon>Cucurbita</taxon>
    </lineage>
</organism>
<gene>
    <name evidence="1" type="ORF">SDJN03_22060</name>
</gene>
<evidence type="ECO:0000313" key="1">
    <source>
        <dbReference type="EMBL" id="KAG6582058.1"/>
    </source>
</evidence>
<proteinExistence type="predicted"/>
<reference evidence="1 2" key="1">
    <citation type="journal article" date="2021" name="Hortic Res">
        <title>The domestication of Cucurbita argyrosperma as revealed by the genome of its wild relative.</title>
        <authorList>
            <person name="Barrera-Redondo J."/>
            <person name="Sanchez-de la Vega G."/>
            <person name="Aguirre-Liguori J.A."/>
            <person name="Castellanos-Morales G."/>
            <person name="Gutierrez-Guerrero Y.T."/>
            <person name="Aguirre-Dugua X."/>
            <person name="Aguirre-Planter E."/>
            <person name="Tenaillon M.I."/>
            <person name="Lira-Saade R."/>
            <person name="Eguiarte L.E."/>
        </authorList>
    </citation>
    <scope>NUCLEOTIDE SEQUENCE [LARGE SCALE GENOMIC DNA]</scope>
    <source>
        <strain evidence="1">JBR-2021</strain>
    </source>
</reference>
<protein>
    <submittedName>
        <fullName evidence="1">Uncharacterized protein</fullName>
    </submittedName>
</protein>
<comment type="caution">
    <text evidence="1">The sequence shown here is derived from an EMBL/GenBank/DDBJ whole genome shotgun (WGS) entry which is preliminary data.</text>
</comment>
<feature type="non-terminal residue" evidence="1">
    <location>
        <position position="1"/>
    </location>
</feature>
<dbReference type="Proteomes" id="UP000685013">
    <property type="component" value="Chromosome 14"/>
</dbReference>
<name>A0AAV6ML57_9ROSI</name>